<reference evidence="2" key="2">
    <citation type="submission" date="2020-09" db="EMBL/GenBank/DDBJ databases">
        <authorList>
            <person name="Sun Q."/>
            <person name="Ohkuma M."/>
        </authorList>
    </citation>
    <scope>NUCLEOTIDE SEQUENCE</scope>
    <source>
        <strain evidence="2">JCM 17251</strain>
    </source>
</reference>
<dbReference type="PANTHER" id="PTHR38441">
    <property type="entry name" value="INTEGRAL MEMBRANE PROTEIN-RELATED"/>
    <property type="match status" value="1"/>
</dbReference>
<comment type="caution">
    <text evidence="2">The sequence shown here is derived from an EMBL/GenBank/DDBJ whole genome shotgun (WGS) entry which is preliminary data.</text>
</comment>
<keyword evidence="1" id="KW-0472">Membrane</keyword>
<keyword evidence="3" id="KW-1185">Reference proteome</keyword>
<protein>
    <recommendedName>
        <fullName evidence="4">DUF485 domain-containing protein</fullName>
    </recommendedName>
</protein>
<evidence type="ECO:0000313" key="2">
    <source>
        <dbReference type="EMBL" id="GGN54157.1"/>
    </source>
</evidence>
<gene>
    <name evidence="2" type="ORF">GCM10007971_11490</name>
</gene>
<dbReference type="RefSeq" id="WP_188856396.1">
    <property type="nucleotide sequence ID" value="NZ_BMOS01000006.1"/>
</dbReference>
<evidence type="ECO:0008006" key="4">
    <source>
        <dbReference type="Google" id="ProtNLM"/>
    </source>
</evidence>
<dbReference type="Pfam" id="PF04341">
    <property type="entry name" value="DUF485"/>
    <property type="match status" value="1"/>
</dbReference>
<organism evidence="2 3">
    <name type="scientific">Oceanobacillus indicireducens</name>
    <dbReference type="NCBI Taxonomy" id="1004261"/>
    <lineage>
        <taxon>Bacteria</taxon>
        <taxon>Bacillati</taxon>
        <taxon>Bacillota</taxon>
        <taxon>Bacilli</taxon>
        <taxon>Bacillales</taxon>
        <taxon>Bacillaceae</taxon>
        <taxon>Oceanobacillus</taxon>
    </lineage>
</organism>
<proteinExistence type="predicted"/>
<dbReference type="Proteomes" id="UP000624041">
    <property type="component" value="Unassembled WGS sequence"/>
</dbReference>
<dbReference type="EMBL" id="BMOS01000006">
    <property type="protein sequence ID" value="GGN54157.1"/>
    <property type="molecule type" value="Genomic_DNA"/>
</dbReference>
<feature type="transmembrane region" description="Helical" evidence="1">
    <location>
        <begin position="15"/>
        <end position="37"/>
    </location>
</feature>
<evidence type="ECO:0000313" key="3">
    <source>
        <dbReference type="Proteomes" id="UP000624041"/>
    </source>
</evidence>
<keyword evidence="1" id="KW-0812">Transmembrane</keyword>
<keyword evidence="1" id="KW-1133">Transmembrane helix</keyword>
<dbReference type="AlphaFoldDB" id="A0A917XUR9"/>
<dbReference type="InterPro" id="IPR007436">
    <property type="entry name" value="DUF485"/>
</dbReference>
<name>A0A917XUR9_9BACI</name>
<sequence>MEETYEKILREKRRFVIIAITFAFIFYFLLPVSLILFPDTMNRTSFIPGVTWAWVYAFLQIIMIWLLGWLYHLKAKKLDEQTEQMIQEE</sequence>
<reference evidence="2" key="1">
    <citation type="journal article" date="2014" name="Int. J. Syst. Evol. Microbiol.">
        <title>Complete genome sequence of Corynebacterium casei LMG S-19264T (=DSM 44701T), isolated from a smear-ripened cheese.</title>
        <authorList>
            <consortium name="US DOE Joint Genome Institute (JGI-PGF)"/>
            <person name="Walter F."/>
            <person name="Albersmeier A."/>
            <person name="Kalinowski J."/>
            <person name="Ruckert C."/>
        </authorList>
    </citation>
    <scope>NUCLEOTIDE SEQUENCE</scope>
    <source>
        <strain evidence="2">JCM 17251</strain>
    </source>
</reference>
<feature type="transmembrane region" description="Helical" evidence="1">
    <location>
        <begin position="49"/>
        <end position="71"/>
    </location>
</feature>
<dbReference type="PANTHER" id="PTHR38441:SF1">
    <property type="entry name" value="MEMBRANE PROTEIN"/>
    <property type="match status" value="1"/>
</dbReference>
<evidence type="ECO:0000256" key="1">
    <source>
        <dbReference type="SAM" id="Phobius"/>
    </source>
</evidence>
<accession>A0A917XUR9</accession>